<accession>V9Z6H1</accession>
<proteinExistence type="predicted"/>
<gene>
    <name evidence="2" type="ORF">pFRL4_371</name>
</gene>
<evidence type="ECO:0000313" key="2">
    <source>
        <dbReference type="EMBL" id="AHE39604.1"/>
    </source>
</evidence>
<evidence type="ECO:0000256" key="1">
    <source>
        <dbReference type="SAM" id="MobiDB-lite"/>
    </source>
</evidence>
<protein>
    <submittedName>
        <fullName evidence="2">Uncharacterized protein</fullName>
    </submittedName>
</protein>
<organism evidence="2">
    <name type="scientific">Streptomyces sp. F2</name>
    <dbReference type="NCBI Taxonomy" id="317660"/>
    <lineage>
        <taxon>Bacteria</taxon>
        <taxon>Bacillati</taxon>
        <taxon>Actinomycetota</taxon>
        <taxon>Actinomycetes</taxon>
        <taxon>Kitasatosporales</taxon>
        <taxon>Streptomycetaceae</taxon>
        <taxon>Streptomyces</taxon>
    </lineage>
</organism>
<keyword evidence="2" id="KW-0614">Plasmid</keyword>
<geneLocation type="plasmid" evidence="2">
    <name>pFRL4</name>
</geneLocation>
<reference evidence="2" key="1">
    <citation type="submission" date="2013-09" db="EMBL/GenBank/DDBJ databases">
        <title>Complete nucleotide sequence of Streptomyces linear plasmid pFRL4.</title>
        <authorList>
            <person name="Chen Z."/>
            <person name="Fang P."/>
            <person name="Qin Z."/>
        </authorList>
    </citation>
    <scope>NUCLEOTIDE SEQUENCE</scope>
    <source>
        <plasmid evidence="2">pFRL4</plasmid>
    </source>
</reference>
<dbReference type="EMBL" id="KF602049">
    <property type="protein sequence ID" value="AHE39604.1"/>
    <property type="molecule type" value="Genomic_DNA"/>
</dbReference>
<feature type="region of interest" description="Disordered" evidence="1">
    <location>
        <begin position="1"/>
        <end position="82"/>
    </location>
</feature>
<sequence length="82" mass="8627">MGPLAERAGGTWPADSPSDPFRAGPRSRRAHHRARRRRPPSGALRIEPVGRRRVPAGAGLPLDARQTGPPPGAVPDARRGGG</sequence>
<dbReference type="AlphaFoldDB" id="V9Z6H1"/>
<feature type="compositionally biased region" description="Basic residues" evidence="1">
    <location>
        <begin position="25"/>
        <end position="39"/>
    </location>
</feature>
<name>V9Z6H1_9ACTN</name>